<comment type="caution">
    <text evidence="9">The sequence shown here is derived from an EMBL/GenBank/DDBJ whole genome shotgun (WGS) entry which is preliminary data.</text>
</comment>
<keyword evidence="6 7" id="KW-0472">Membrane</keyword>
<dbReference type="InterPro" id="IPR022764">
    <property type="entry name" value="Peptidase_S54_rhomboid_dom"/>
</dbReference>
<dbReference type="PANTHER" id="PTHR43731">
    <property type="entry name" value="RHOMBOID PROTEASE"/>
    <property type="match status" value="1"/>
</dbReference>
<feature type="domain" description="Peptidase S54 rhomboid" evidence="8">
    <location>
        <begin position="65"/>
        <end position="207"/>
    </location>
</feature>
<evidence type="ECO:0000256" key="7">
    <source>
        <dbReference type="SAM" id="Phobius"/>
    </source>
</evidence>
<evidence type="ECO:0000256" key="3">
    <source>
        <dbReference type="ARBA" id="ARBA00022692"/>
    </source>
</evidence>
<dbReference type="PANTHER" id="PTHR43731:SF14">
    <property type="entry name" value="PRESENILIN-ASSOCIATED RHOMBOID-LIKE PROTEIN, MITOCHONDRIAL"/>
    <property type="match status" value="1"/>
</dbReference>
<name>A0ABV2SZF4_9BACT</name>
<evidence type="ECO:0000256" key="5">
    <source>
        <dbReference type="ARBA" id="ARBA00022989"/>
    </source>
</evidence>
<comment type="subcellular location">
    <subcellularLocation>
        <location evidence="1">Membrane</location>
        <topology evidence="1">Multi-pass membrane protein</topology>
    </subcellularLocation>
</comment>
<comment type="similarity">
    <text evidence="2">Belongs to the peptidase S54 family.</text>
</comment>
<feature type="transmembrane region" description="Helical" evidence="7">
    <location>
        <begin position="20"/>
        <end position="45"/>
    </location>
</feature>
<feature type="transmembrane region" description="Helical" evidence="7">
    <location>
        <begin position="105"/>
        <end position="127"/>
    </location>
</feature>
<keyword evidence="10" id="KW-1185">Reference proteome</keyword>
<evidence type="ECO:0000259" key="8">
    <source>
        <dbReference type="Pfam" id="PF01694"/>
    </source>
</evidence>
<evidence type="ECO:0000256" key="2">
    <source>
        <dbReference type="ARBA" id="ARBA00009045"/>
    </source>
</evidence>
<feature type="transmembrane region" description="Helical" evidence="7">
    <location>
        <begin position="139"/>
        <end position="156"/>
    </location>
</feature>
<proteinExistence type="inferred from homology"/>
<evidence type="ECO:0000256" key="1">
    <source>
        <dbReference type="ARBA" id="ARBA00004141"/>
    </source>
</evidence>
<evidence type="ECO:0000313" key="10">
    <source>
        <dbReference type="Proteomes" id="UP001549749"/>
    </source>
</evidence>
<feature type="transmembrane region" description="Helical" evidence="7">
    <location>
        <begin position="168"/>
        <end position="185"/>
    </location>
</feature>
<dbReference type="EC" id="3.4.21.105" evidence="9"/>
<feature type="transmembrane region" description="Helical" evidence="7">
    <location>
        <begin position="65"/>
        <end position="93"/>
    </location>
</feature>
<keyword evidence="4 9" id="KW-0378">Hydrolase</keyword>
<dbReference type="InterPro" id="IPR035952">
    <property type="entry name" value="Rhomboid-like_sf"/>
</dbReference>
<dbReference type="RefSeq" id="WP_354658810.1">
    <property type="nucleotide sequence ID" value="NZ_JBEXAC010000001.1"/>
</dbReference>
<sequence>MKNRNTSLILALPARFNTGINMLILANILVFMTYTILHLTGFYAIDEWLHHRLILSSALHEWAPNVWSILTCQFVHINTAELLISMSMLWLFGNILQQRIGIKRILLLYLLCSVAAAVTFLLSHTIFPVFSGYHGMFEGSFGAVAGVMTATITLFPRHRIKVGTQYKIPLLYIYAGMVCIGMLFICKHNMAYVLAYIACLYTGFKYGEHIKKQRKVVPVKTNGY</sequence>
<evidence type="ECO:0000313" key="9">
    <source>
        <dbReference type="EMBL" id="MET6996162.1"/>
    </source>
</evidence>
<gene>
    <name evidence="9" type="ORF">ABR189_02230</name>
</gene>
<reference evidence="9 10" key="1">
    <citation type="submission" date="2024-06" db="EMBL/GenBank/DDBJ databases">
        <title>Chitinophaga defluvii sp. nov., isolated from municipal sewage.</title>
        <authorList>
            <person name="Zhang L."/>
        </authorList>
    </citation>
    <scope>NUCLEOTIDE SEQUENCE [LARGE SCALE GENOMIC DNA]</scope>
    <source>
        <strain evidence="9 10">H8</strain>
    </source>
</reference>
<dbReference type="GO" id="GO:0008233">
    <property type="term" value="F:peptidase activity"/>
    <property type="evidence" value="ECO:0007669"/>
    <property type="project" value="UniProtKB-KW"/>
</dbReference>
<evidence type="ECO:0000256" key="6">
    <source>
        <dbReference type="ARBA" id="ARBA00023136"/>
    </source>
</evidence>
<keyword evidence="3 7" id="KW-0812">Transmembrane</keyword>
<protein>
    <submittedName>
        <fullName evidence="9">Rhomboid family intramembrane serine protease</fullName>
        <ecNumber evidence="9">3.4.21.105</ecNumber>
    </submittedName>
</protein>
<feature type="transmembrane region" description="Helical" evidence="7">
    <location>
        <begin position="191"/>
        <end position="207"/>
    </location>
</feature>
<dbReference type="GO" id="GO:0006508">
    <property type="term" value="P:proteolysis"/>
    <property type="evidence" value="ECO:0007669"/>
    <property type="project" value="UniProtKB-KW"/>
</dbReference>
<accession>A0ABV2SZF4</accession>
<dbReference type="Gene3D" id="1.20.1540.10">
    <property type="entry name" value="Rhomboid-like"/>
    <property type="match status" value="1"/>
</dbReference>
<dbReference type="EMBL" id="JBEXAC010000001">
    <property type="protein sequence ID" value="MET6996162.1"/>
    <property type="molecule type" value="Genomic_DNA"/>
</dbReference>
<dbReference type="Proteomes" id="UP001549749">
    <property type="component" value="Unassembled WGS sequence"/>
</dbReference>
<organism evidence="9 10">
    <name type="scientific">Chitinophaga defluvii</name>
    <dbReference type="NCBI Taxonomy" id="3163343"/>
    <lineage>
        <taxon>Bacteria</taxon>
        <taxon>Pseudomonadati</taxon>
        <taxon>Bacteroidota</taxon>
        <taxon>Chitinophagia</taxon>
        <taxon>Chitinophagales</taxon>
        <taxon>Chitinophagaceae</taxon>
        <taxon>Chitinophaga</taxon>
    </lineage>
</organism>
<dbReference type="InterPro" id="IPR050925">
    <property type="entry name" value="Rhomboid_protease_S54"/>
</dbReference>
<dbReference type="SUPFAM" id="SSF144091">
    <property type="entry name" value="Rhomboid-like"/>
    <property type="match status" value="1"/>
</dbReference>
<dbReference type="Pfam" id="PF01694">
    <property type="entry name" value="Rhomboid"/>
    <property type="match status" value="1"/>
</dbReference>
<evidence type="ECO:0000256" key="4">
    <source>
        <dbReference type="ARBA" id="ARBA00022801"/>
    </source>
</evidence>
<keyword evidence="5 7" id="KW-1133">Transmembrane helix</keyword>
<keyword evidence="9" id="KW-0645">Protease</keyword>